<feature type="domain" description="GmrSD restriction endonucleases N-terminal" evidence="2">
    <location>
        <begin position="12"/>
        <end position="232"/>
    </location>
</feature>
<dbReference type="EMBL" id="BAABLK010000082">
    <property type="protein sequence ID" value="GAA5228582.1"/>
    <property type="molecule type" value="Genomic_DNA"/>
</dbReference>
<comment type="caution">
    <text evidence="3">The sequence shown here is derived from an EMBL/GenBank/DDBJ whole genome shotgun (WGS) entry which is preliminary data.</text>
</comment>
<evidence type="ECO:0000256" key="1">
    <source>
        <dbReference type="SAM" id="MobiDB-lite"/>
    </source>
</evidence>
<dbReference type="InterPro" id="IPR004919">
    <property type="entry name" value="GmrSD_N"/>
</dbReference>
<reference evidence="4" key="1">
    <citation type="journal article" date="2019" name="Int. J. Syst. Evol. Microbiol.">
        <title>The Global Catalogue of Microorganisms (GCM) 10K type strain sequencing project: providing services to taxonomists for standard genome sequencing and annotation.</title>
        <authorList>
            <consortium name="The Broad Institute Genomics Platform"/>
            <consortium name="The Broad Institute Genome Sequencing Center for Infectious Disease"/>
            <person name="Wu L."/>
            <person name="Ma J."/>
        </authorList>
    </citation>
    <scope>NUCLEOTIDE SEQUENCE [LARGE SCALE GENOMIC DNA]</scope>
    <source>
        <strain evidence="4">JCM 18952</strain>
    </source>
</reference>
<feature type="region of interest" description="Disordered" evidence="1">
    <location>
        <begin position="500"/>
        <end position="524"/>
    </location>
</feature>
<gene>
    <name evidence="3" type="ORF">GCM10025778_31200</name>
</gene>
<dbReference type="Proteomes" id="UP001501257">
    <property type="component" value="Unassembled WGS sequence"/>
</dbReference>
<proteinExistence type="predicted"/>
<dbReference type="PANTHER" id="PTHR37292:SF2">
    <property type="entry name" value="DUF262 DOMAIN-CONTAINING PROTEIN"/>
    <property type="match status" value="1"/>
</dbReference>
<evidence type="ECO:0000259" key="2">
    <source>
        <dbReference type="Pfam" id="PF03235"/>
    </source>
</evidence>
<sequence>MNETRSQDIALQALLDGIHMGQVVLPDFQRDFDWSDGDVRALLATVLMNWPVGSILLIEGVSNREFYAPREFEEAPTQPTDIVYIVLDGQQRLTSLYHALYGRGPLRYFLKIDHYADYGDVSAIDELLVSHTEETWSMLSTPELQRANDLIPLTALASPDSFYEWRDRLESEPAEIVWLTAMYRKYLAHLPKFRVPAVIVDSRISPVAIARVFQRVNQGGMKLGTFDLMVAKTYSPTFNLRAAWEKSKVDHPSLNKHLRDDGLPILSVLALLELGNVRQSSVLKLPEGRVIDNWEQAARHYATAIEFVEEEFGVLSSDWLPYGQMLTVLAAVSYERDLRSMRDVVARWFWTTGFGHRYDSASNTRAVADYKKLRGGDEATLEQLRFVIEEMVESTKGKRGAVHRAYLCVLGSSAASERRVFNTAPTPASIFRRRTGAPALHLRTLTFAIQDGESNRVDSIGMADVDPDQYFNAAERQIERVSEFLKSNAGIDARIVSEAEEERRIAESVSRPEGDPDSPSNLQS</sequence>
<dbReference type="RefSeq" id="WP_210100257.1">
    <property type="nucleotide sequence ID" value="NZ_BAABLK010000082.1"/>
</dbReference>
<keyword evidence="4" id="KW-1185">Reference proteome</keyword>
<dbReference type="Pfam" id="PF03235">
    <property type="entry name" value="GmrSD_N"/>
    <property type="match status" value="1"/>
</dbReference>
<protein>
    <recommendedName>
        <fullName evidence="2">GmrSD restriction endonucleases N-terminal domain-containing protein</fullName>
    </recommendedName>
</protein>
<organism evidence="3 4">
    <name type="scientific">Paeniglutamicibacter antarcticus</name>
    <dbReference type="NCBI Taxonomy" id="494023"/>
    <lineage>
        <taxon>Bacteria</taxon>
        <taxon>Bacillati</taxon>
        <taxon>Actinomycetota</taxon>
        <taxon>Actinomycetes</taxon>
        <taxon>Micrococcales</taxon>
        <taxon>Micrococcaceae</taxon>
        <taxon>Paeniglutamicibacter</taxon>
    </lineage>
</organism>
<name>A0ABP9TS94_9MICC</name>
<evidence type="ECO:0000313" key="3">
    <source>
        <dbReference type="EMBL" id="GAA5228582.1"/>
    </source>
</evidence>
<evidence type="ECO:0000313" key="4">
    <source>
        <dbReference type="Proteomes" id="UP001501257"/>
    </source>
</evidence>
<dbReference type="PANTHER" id="PTHR37292">
    <property type="entry name" value="VNG6097C"/>
    <property type="match status" value="1"/>
</dbReference>
<accession>A0ABP9TS94</accession>
<feature type="compositionally biased region" description="Basic and acidic residues" evidence="1">
    <location>
        <begin position="500"/>
        <end position="514"/>
    </location>
</feature>